<evidence type="ECO:0000259" key="3">
    <source>
        <dbReference type="Pfam" id="PF13360"/>
    </source>
</evidence>
<feature type="region of interest" description="Disordered" evidence="1">
    <location>
        <begin position="27"/>
        <end position="55"/>
    </location>
</feature>
<name>A0A1G8GZ41_9BACL</name>
<dbReference type="Proteomes" id="UP000199050">
    <property type="component" value="Unassembled WGS sequence"/>
</dbReference>
<evidence type="ECO:0000256" key="1">
    <source>
        <dbReference type="SAM" id="MobiDB-lite"/>
    </source>
</evidence>
<dbReference type="Pfam" id="PF13360">
    <property type="entry name" value="PQQ_2"/>
    <property type="match status" value="1"/>
</dbReference>
<dbReference type="InterPro" id="IPR015943">
    <property type="entry name" value="WD40/YVTN_repeat-like_dom_sf"/>
</dbReference>
<dbReference type="Gene3D" id="2.130.10.10">
    <property type="entry name" value="YVTN repeat-like/Quinoprotein amine dehydrogenase"/>
    <property type="match status" value="1"/>
</dbReference>
<evidence type="ECO:0000256" key="2">
    <source>
        <dbReference type="SAM" id="SignalP"/>
    </source>
</evidence>
<dbReference type="PANTHER" id="PTHR34512:SF30">
    <property type="entry name" value="OUTER MEMBRANE PROTEIN ASSEMBLY FACTOR BAMB"/>
    <property type="match status" value="1"/>
</dbReference>
<keyword evidence="2" id="KW-0732">Signal</keyword>
<dbReference type="PANTHER" id="PTHR34512">
    <property type="entry name" value="CELL SURFACE PROTEIN"/>
    <property type="match status" value="1"/>
</dbReference>
<dbReference type="STRING" id="1174501.SAMN05216192_102245"/>
<keyword evidence="5" id="KW-1185">Reference proteome</keyword>
<feature type="domain" description="Pyrrolo-quinoline quinone repeat" evidence="3">
    <location>
        <begin position="63"/>
        <end position="188"/>
    </location>
</feature>
<proteinExistence type="predicted"/>
<dbReference type="OrthoDB" id="9794322at2"/>
<dbReference type="RefSeq" id="WP_090711997.1">
    <property type="nucleotide sequence ID" value="NZ_CBCSKY010000003.1"/>
</dbReference>
<dbReference type="SUPFAM" id="SSF50998">
    <property type="entry name" value="Quinoprotein alcohol dehydrogenase-like"/>
    <property type="match status" value="1"/>
</dbReference>
<reference evidence="5" key="1">
    <citation type="submission" date="2016-10" db="EMBL/GenBank/DDBJ databases">
        <authorList>
            <person name="Varghese N."/>
            <person name="Submissions S."/>
        </authorList>
    </citation>
    <scope>NUCLEOTIDE SEQUENCE [LARGE SCALE GENOMIC DNA]</scope>
    <source>
        <strain evidence="5">CGMCC 1.11012</strain>
    </source>
</reference>
<evidence type="ECO:0000313" key="4">
    <source>
        <dbReference type="EMBL" id="SDH99510.1"/>
    </source>
</evidence>
<accession>A0A1G8GZ41</accession>
<dbReference type="InterPro" id="IPR018391">
    <property type="entry name" value="PQQ_b-propeller_rpt"/>
</dbReference>
<dbReference type="InterPro" id="IPR002372">
    <property type="entry name" value="PQQ_rpt_dom"/>
</dbReference>
<gene>
    <name evidence="4" type="ORF">SAMN05216192_102245</name>
</gene>
<sequence length="451" mass="48745">MSKTTLGLALLLAAGLLTYGLVTAAHETDSSQNTQKPNEVTEEATSVKITPQPSPEAVTPLQVLWEADTDGSGMYSDDPPASNGFFYYSHNNILNAVSISSGTIAWTFENARTPEIITDSAIYTISGSDHLVKLSADTGKQLWSTQVAKQPIEIGGHARLSGDTILFANESGGVAAYDPETGRQLWSNPEIPMYAGTIHGEHKGILIVSSTIDNIRSQYFGLDPVTGQQLWRTEGILSPVAAHEDNMILRETAAEQYIPGESTVSGHLLNLVRLDSATGQLKEQEKLQPLEDVRMIGSSLALIEQPYVYTVDGKPDQAESYLTRFTLGQTNDSDVKTYDDYGAWVAGPADGMAFFQQNNILTGVHLADDRTVTFAAPAKELTLIQKRGNAVFASYNNGSFIIMDASTGDIAGKLDTGLTYTYFGDIIISGATVLVRFENKTFALDMPKSLL</sequence>
<dbReference type="SMART" id="SM00564">
    <property type="entry name" value="PQQ"/>
    <property type="match status" value="4"/>
</dbReference>
<feature type="compositionally biased region" description="Polar residues" evidence="1">
    <location>
        <begin position="30"/>
        <end position="51"/>
    </location>
</feature>
<feature type="chain" id="PRO_5011500965" evidence="2">
    <location>
        <begin position="25"/>
        <end position="451"/>
    </location>
</feature>
<dbReference type="EMBL" id="FNDX01000002">
    <property type="protein sequence ID" value="SDH99510.1"/>
    <property type="molecule type" value="Genomic_DNA"/>
</dbReference>
<protein>
    <submittedName>
        <fullName evidence="4">Alcohol dehydrogenase (Cytochrome c)/outer membrane protein assembly factor BamB</fullName>
    </submittedName>
</protein>
<feature type="signal peptide" evidence="2">
    <location>
        <begin position="1"/>
        <end position="24"/>
    </location>
</feature>
<dbReference type="AlphaFoldDB" id="A0A1G8GZ41"/>
<organism evidence="4 5">
    <name type="scientific">Paenibacillus typhae</name>
    <dbReference type="NCBI Taxonomy" id="1174501"/>
    <lineage>
        <taxon>Bacteria</taxon>
        <taxon>Bacillati</taxon>
        <taxon>Bacillota</taxon>
        <taxon>Bacilli</taxon>
        <taxon>Bacillales</taxon>
        <taxon>Paenibacillaceae</taxon>
        <taxon>Paenibacillus</taxon>
    </lineage>
</organism>
<dbReference type="InterPro" id="IPR011047">
    <property type="entry name" value="Quinoprotein_ADH-like_sf"/>
</dbReference>
<evidence type="ECO:0000313" key="5">
    <source>
        <dbReference type="Proteomes" id="UP000199050"/>
    </source>
</evidence>